<gene>
    <name evidence="1" type="ORF">EYY89_08240</name>
</gene>
<dbReference type="AlphaFoldDB" id="A0A4Q9EQR8"/>
<accession>A0A4Q9EQR8</accession>
<comment type="caution">
    <text evidence="1">The sequence shown here is derived from an EMBL/GenBank/DDBJ whole genome shotgun (WGS) entry which is preliminary data.</text>
</comment>
<name>A0A4Q9EQR8_9GAMM</name>
<protein>
    <submittedName>
        <fullName evidence="1">Uncharacterized protein</fullName>
    </submittedName>
</protein>
<evidence type="ECO:0000313" key="2">
    <source>
        <dbReference type="Proteomes" id="UP000293380"/>
    </source>
</evidence>
<proteinExistence type="predicted"/>
<organism evidence="1 2">
    <name type="scientific">Hafnia paralvei</name>
    <dbReference type="NCBI Taxonomy" id="546367"/>
    <lineage>
        <taxon>Bacteria</taxon>
        <taxon>Pseudomonadati</taxon>
        <taxon>Pseudomonadota</taxon>
        <taxon>Gammaproteobacteria</taxon>
        <taxon>Enterobacterales</taxon>
        <taxon>Hafniaceae</taxon>
        <taxon>Hafnia</taxon>
    </lineage>
</organism>
<reference evidence="1 2" key="1">
    <citation type="submission" date="2019-02" db="EMBL/GenBank/DDBJ databases">
        <title>Comparative genomic analysis of the Hafnia genus genomes.</title>
        <authorList>
            <person name="Zhiqiu Y."/>
            <person name="Chao Y."/>
            <person name="Yuhui D."/>
            <person name="Di H."/>
            <person name="Bin L."/>
        </authorList>
    </citation>
    <scope>NUCLEOTIDE SEQUENCE [LARGE SCALE GENOMIC DNA]</scope>
    <source>
        <strain evidence="1 2">PCM_1194</strain>
    </source>
</reference>
<sequence length="392" mass="45210">MDLKTIKKRIEHAIKPMEKAGVDEYFWGIRSEAGDFLPPYYLVYFLLVDLLDFNFNGPEEKVAFSIPVKIENTTLIVEYRKMGLGIFIKNKNDEDKAKAILKCIQSGVKAGTEYFNYIADEAAKTSNLNVNNNSNELYDRFCHFFNCYDNINKQIIGIEAKPEVHVQNTPTLTLDNKNLFSIRTSDIFENYNKIAHLRKEAIWYAISAIESFFNWTEHVFILIAILNGKIKTGVDVYDKIGEEWKTKFRLAIDINTPEMKVFYDRLIILRQKIRNFVSHGSFGKDGQTLEFHSSVGAVPLLMPHRQNKEHFKFGNGIDFVAPEAMELLQEFVKNMWSGNLLPAKIYIESGNPLILSYAINGKYANAMSSEDDMNNFVEYLTRIFDDASNMDW</sequence>
<dbReference type="EMBL" id="SITD01000045">
    <property type="protein sequence ID" value="TBM28726.1"/>
    <property type="molecule type" value="Genomic_DNA"/>
</dbReference>
<dbReference type="Proteomes" id="UP000293380">
    <property type="component" value="Unassembled WGS sequence"/>
</dbReference>
<evidence type="ECO:0000313" key="1">
    <source>
        <dbReference type="EMBL" id="TBM28726.1"/>
    </source>
</evidence>